<keyword evidence="2 5" id="KW-0863">Zinc-finger</keyword>
<name>A0AAV7X8Q6_9NEOP</name>
<keyword evidence="1" id="KW-0479">Metal-binding</keyword>
<feature type="domain" description="THAP-type" evidence="6">
    <location>
        <begin position="1"/>
        <end position="92"/>
    </location>
</feature>
<sequence>MPKNHSFRCWVRHCVNARRRTRIPNSHFHAFPVKNTERCRRWLQAVGYEDLVYLPLHSLKMRYVCSEHFTENDYGKTGSNPSLLFTATPSIFPPGTIPLSDEILEEWPPKLASDKGDIPQMETAMLDSLDHTEDSSDKLLASVVSAGILQPAPPKVTKVTPVMQAEQSANQEEEKLSPLPQELLLKHIKNNSGTLIYLLFAHSSYGLFTS</sequence>
<protein>
    <recommendedName>
        <fullName evidence="6">THAP-type domain-containing protein</fullName>
    </recommendedName>
</protein>
<proteinExistence type="predicted"/>
<evidence type="ECO:0000256" key="1">
    <source>
        <dbReference type="ARBA" id="ARBA00022723"/>
    </source>
</evidence>
<gene>
    <name evidence="7" type="ORF">ONE63_002623</name>
</gene>
<evidence type="ECO:0000256" key="5">
    <source>
        <dbReference type="PROSITE-ProRule" id="PRU00309"/>
    </source>
</evidence>
<dbReference type="InterPro" id="IPR006612">
    <property type="entry name" value="THAP_Znf"/>
</dbReference>
<dbReference type="SMART" id="SM00692">
    <property type="entry name" value="DM3"/>
    <property type="match status" value="1"/>
</dbReference>
<evidence type="ECO:0000313" key="7">
    <source>
        <dbReference type="EMBL" id="KAJ1522328.1"/>
    </source>
</evidence>
<keyword evidence="8" id="KW-1185">Reference proteome</keyword>
<dbReference type="Gene3D" id="6.20.210.20">
    <property type="entry name" value="THAP domain"/>
    <property type="match status" value="1"/>
</dbReference>
<dbReference type="Proteomes" id="UP001075354">
    <property type="component" value="Chromosome 12"/>
</dbReference>
<dbReference type="GO" id="GO:0008270">
    <property type="term" value="F:zinc ion binding"/>
    <property type="evidence" value="ECO:0007669"/>
    <property type="project" value="UniProtKB-KW"/>
</dbReference>
<reference evidence="7" key="1">
    <citation type="submission" date="2022-12" db="EMBL/GenBank/DDBJ databases">
        <title>Chromosome-level genome assembly of the bean flower thrips Megalurothrips usitatus.</title>
        <authorList>
            <person name="Ma L."/>
            <person name="Liu Q."/>
            <person name="Li H."/>
            <person name="Cai W."/>
        </authorList>
    </citation>
    <scope>NUCLEOTIDE SEQUENCE</scope>
    <source>
        <strain evidence="7">Cailab_2022a</strain>
    </source>
</reference>
<dbReference type="EMBL" id="JAPTSV010000012">
    <property type="protein sequence ID" value="KAJ1522328.1"/>
    <property type="molecule type" value="Genomic_DNA"/>
</dbReference>
<organism evidence="7 8">
    <name type="scientific">Megalurothrips usitatus</name>
    <name type="common">bean blossom thrips</name>
    <dbReference type="NCBI Taxonomy" id="439358"/>
    <lineage>
        <taxon>Eukaryota</taxon>
        <taxon>Metazoa</taxon>
        <taxon>Ecdysozoa</taxon>
        <taxon>Arthropoda</taxon>
        <taxon>Hexapoda</taxon>
        <taxon>Insecta</taxon>
        <taxon>Pterygota</taxon>
        <taxon>Neoptera</taxon>
        <taxon>Paraneoptera</taxon>
        <taxon>Thysanoptera</taxon>
        <taxon>Terebrantia</taxon>
        <taxon>Thripoidea</taxon>
        <taxon>Thripidae</taxon>
        <taxon>Megalurothrips</taxon>
    </lineage>
</organism>
<comment type="caution">
    <text evidence="7">The sequence shown here is derived from an EMBL/GenBank/DDBJ whole genome shotgun (WGS) entry which is preliminary data.</text>
</comment>
<accession>A0AAV7X8Q6</accession>
<dbReference type="Pfam" id="PF05485">
    <property type="entry name" value="THAP"/>
    <property type="match status" value="1"/>
</dbReference>
<dbReference type="SMART" id="SM00980">
    <property type="entry name" value="THAP"/>
    <property type="match status" value="1"/>
</dbReference>
<keyword evidence="4 5" id="KW-0238">DNA-binding</keyword>
<dbReference type="GO" id="GO:0003677">
    <property type="term" value="F:DNA binding"/>
    <property type="evidence" value="ECO:0007669"/>
    <property type="project" value="UniProtKB-UniRule"/>
</dbReference>
<dbReference type="AlphaFoldDB" id="A0AAV7X8Q6"/>
<evidence type="ECO:0000313" key="8">
    <source>
        <dbReference type="Proteomes" id="UP001075354"/>
    </source>
</evidence>
<dbReference type="InterPro" id="IPR052224">
    <property type="entry name" value="THAP_domain_protein"/>
</dbReference>
<evidence type="ECO:0000259" key="6">
    <source>
        <dbReference type="PROSITE" id="PS50950"/>
    </source>
</evidence>
<dbReference type="PROSITE" id="PS50950">
    <property type="entry name" value="ZF_THAP"/>
    <property type="match status" value="1"/>
</dbReference>
<evidence type="ECO:0000256" key="3">
    <source>
        <dbReference type="ARBA" id="ARBA00022833"/>
    </source>
</evidence>
<dbReference type="PANTHER" id="PTHR46927:SF3">
    <property type="entry name" value="THAP-TYPE DOMAIN-CONTAINING PROTEIN"/>
    <property type="match status" value="1"/>
</dbReference>
<evidence type="ECO:0000256" key="2">
    <source>
        <dbReference type="ARBA" id="ARBA00022771"/>
    </source>
</evidence>
<dbReference type="PANTHER" id="PTHR46927">
    <property type="entry name" value="AGAP005574-PA"/>
    <property type="match status" value="1"/>
</dbReference>
<keyword evidence="3" id="KW-0862">Zinc</keyword>
<dbReference type="InterPro" id="IPR038441">
    <property type="entry name" value="THAP_Znf_sf"/>
</dbReference>
<evidence type="ECO:0000256" key="4">
    <source>
        <dbReference type="ARBA" id="ARBA00023125"/>
    </source>
</evidence>
<dbReference type="SUPFAM" id="SSF57716">
    <property type="entry name" value="Glucocorticoid receptor-like (DNA-binding domain)"/>
    <property type="match status" value="1"/>
</dbReference>